<dbReference type="EC" id="6.3.4.19" evidence="11"/>
<dbReference type="GO" id="GO:0005524">
    <property type="term" value="F:ATP binding"/>
    <property type="evidence" value="ECO:0007669"/>
    <property type="project" value="UniProtKB-UniRule"/>
</dbReference>
<name>D7BFF1_ALLS1</name>
<keyword evidence="5 11" id="KW-0547">Nucleotide-binding</keyword>
<dbReference type="InterPro" id="IPR014729">
    <property type="entry name" value="Rossmann-like_a/b/a_fold"/>
</dbReference>
<keyword evidence="14" id="KW-1185">Reference proteome</keyword>
<keyword evidence="4 10" id="KW-0479">Metal-binding</keyword>
<keyword evidence="10" id="KW-0378">Hydrolase</keyword>
<protein>
    <recommendedName>
        <fullName evidence="10 11">Multifunctional fusion protein</fullName>
    </recommendedName>
    <domain>
        <recommendedName>
            <fullName evidence="11">tRNA(Ile)-lysidine synthase</fullName>
            <ecNumber evidence="11">6.3.4.19</ecNumber>
        </recommendedName>
        <alternativeName>
            <fullName evidence="11">tRNA(Ile)-2-lysyl-cytidine synthase</fullName>
        </alternativeName>
        <alternativeName>
            <fullName evidence="11">tRNA(Ile)-lysidine synthetase</fullName>
        </alternativeName>
    </domain>
    <domain>
        <recommendedName>
            <fullName evidence="10">tRNA-specific adenosine deaminase</fullName>
            <ecNumber evidence="10">3.5.4.33</ecNumber>
        </recommendedName>
    </domain>
</protein>
<dbReference type="InterPro" id="IPR012795">
    <property type="entry name" value="tRNA_Ile_lys_synt_N"/>
</dbReference>
<dbReference type="GO" id="GO:0002100">
    <property type="term" value="P:tRNA wobble adenosine to inosine editing"/>
    <property type="evidence" value="ECO:0007669"/>
    <property type="project" value="UniProtKB-UniRule"/>
</dbReference>
<dbReference type="GO" id="GO:0052717">
    <property type="term" value="F:tRNA-specific adenosine-34 deaminase activity"/>
    <property type="evidence" value="ECO:0007669"/>
    <property type="project" value="UniProtKB-UniRule"/>
</dbReference>
<keyword evidence="11" id="KW-0963">Cytoplasm</keyword>
<organism evidence="13 14">
    <name type="scientific">Allomeiothermus silvanus (strain ATCC 700542 / DSM 9946 / NBRC 106475 / NCIMB 13440 / VI-R2)</name>
    <name type="common">Thermus silvanus</name>
    <dbReference type="NCBI Taxonomy" id="526227"/>
    <lineage>
        <taxon>Bacteria</taxon>
        <taxon>Thermotogati</taxon>
        <taxon>Deinococcota</taxon>
        <taxon>Deinococci</taxon>
        <taxon>Thermales</taxon>
        <taxon>Thermaceae</taxon>
        <taxon>Allomeiothermus</taxon>
    </lineage>
</organism>
<dbReference type="Pfam" id="PF01171">
    <property type="entry name" value="ATP_bind_3"/>
    <property type="match status" value="1"/>
</dbReference>
<comment type="cofactor">
    <cofactor evidence="10">
        <name>Zn(2+)</name>
        <dbReference type="ChEBI" id="CHEBI:29105"/>
    </cofactor>
    <text evidence="10">Binds 1 zinc ion per subunit.</text>
</comment>
<comment type="function">
    <text evidence="10">Catalyzes the deamination of adenosine to inosine at the wobble position 34 of tRNA(Arg2).</text>
</comment>
<comment type="catalytic activity">
    <reaction evidence="8 10">
        <text>adenosine(34) in tRNA + H2O + H(+) = inosine(34) in tRNA + NH4(+)</text>
        <dbReference type="Rhea" id="RHEA:43168"/>
        <dbReference type="Rhea" id="RHEA-COMP:10373"/>
        <dbReference type="Rhea" id="RHEA-COMP:10374"/>
        <dbReference type="ChEBI" id="CHEBI:15377"/>
        <dbReference type="ChEBI" id="CHEBI:15378"/>
        <dbReference type="ChEBI" id="CHEBI:28938"/>
        <dbReference type="ChEBI" id="CHEBI:74411"/>
        <dbReference type="ChEBI" id="CHEBI:82852"/>
        <dbReference type="EC" id="3.5.4.33"/>
    </reaction>
</comment>
<feature type="active site" description="Proton donor" evidence="10">
    <location>
        <position position="431"/>
    </location>
</feature>
<dbReference type="CDD" id="cd01992">
    <property type="entry name" value="TilS_N"/>
    <property type="match status" value="1"/>
</dbReference>
<keyword evidence="3 11" id="KW-0819">tRNA processing</keyword>
<dbReference type="RefSeq" id="WP_013158067.1">
    <property type="nucleotide sequence ID" value="NC_014212.1"/>
</dbReference>
<dbReference type="CDD" id="cd01285">
    <property type="entry name" value="nucleoside_deaminase"/>
    <property type="match status" value="1"/>
</dbReference>
<dbReference type="Proteomes" id="UP000001916">
    <property type="component" value="Chromosome"/>
</dbReference>
<dbReference type="KEGG" id="msv:Mesil_1618"/>
<evidence type="ECO:0000313" key="13">
    <source>
        <dbReference type="EMBL" id="ADH63504.1"/>
    </source>
</evidence>
<comment type="similarity">
    <text evidence="1">Belongs to the cytidine and deoxycytidylate deaminase family. ADAT2 subfamily.</text>
</comment>
<keyword evidence="7 11" id="KW-0067">ATP-binding</keyword>
<evidence type="ECO:0000256" key="10">
    <source>
        <dbReference type="HAMAP-Rule" id="MF_00972"/>
    </source>
</evidence>
<dbReference type="eggNOG" id="COG0037">
    <property type="taxonomic scope" value="Bacteria"/>
</dbReference>
<evidence type="ECO:0000313" key="14">
    <source>
        <dbReference type="Proteomes" id="UP000001916"/>
    </source>
</evidence>
<dbReference type="NCBIfam" id="TIGR02432">
    <property type="entry name" value="lysidine_TilS_N"/>
    <property type="match status" value="1"/>
</dbReference>
<dbReference type="EC" id="3.5.4.33" evidence="10"/>
<dbReference type="GO" id="GO:0008270">
    <property type="term" value="F:zinc ion binding"/>
    <property type="evidence" value="ECO:0007669"/>
    <property type="project" value="UniProtKB-UniRule"/>
</dbReference>
<feature type="binding site" evidence="10">
    <location>
        <position position="429"/>
    </location>
    <ligand>
        <name>Zn(2+)</name>
        <dbReference type="ChEBI" id="CHEBI:29105"/>
        <note>catalytic</note>
    </ligand>
</feature>
<dbReference type="InterPro" id="IPR011063">
    <property type="entry name" value="TilS/TtcA_N"/>
</dbReference>
<keyword evidence="2 11" id="KW-0436">Ligase</keyword>
<evidence type="ECO:0000256" key="1">
    <source>
        <dbReference type="ARBA" id="ARBA00010669"/>
    </source>
</evidence>
<comment type="subunit">
    <text evidence="10">Homodimer.</text>
</comment>
<dbReference type="Gene3D" id="3.40.140.10">
    <property type="entry name" value="Cytidine Deaminase, domain 2"/>
    <property type="match status" value="1"/>
</dbReference>
<dbReference type="InterPro" id="IPR016192">
    <property type="entry name" value="APOBEC/CMP_deaminase_Zn-bd"/>
</dbReference>
<dbReference type="GO" id="GO:0032267">
    <property type="term" value="F:tRNA(Ile)-lysidine synthase activity"/>
    <property type="evidence" value="ECO:0007669"/>
    <property type="project" value="UniProtKB-EC"/>
</dbReference>
<evidence type="ECO:0000256" key="8">
    <source>
        <dbReference type="ARBA" id="ARBA00048045"/>
    </source>
</evidence>
<comment type="domain">
    <text evidence="11">The N-terminal region contains the highly conserved SGGXDS motif, predicted to be a P-loop motif involved in ATP binding.</text>
</comment>
<feature type="domain" description="CMP/dCMP-type deaminase" evidence="12">
    <location>
        <begin position="378"/>
        <end position="489"/>
    </location>
</feature>
<keyword evidence="6 10" id="KW-0862">Zinc</keyword>
<evidence type="ECO:0000256" key="11">
    <source>
        <dbReference type="HAMAP-Rule" id="MF_01161"/>
    </source>
</evidence>
<accession>D7BFF1</accession>
<evidence type="ECO:0000256" key="7">
    <source>
        <dbReference type="ARBA" id="ARBA00022840"/>
    </source>
</evidence>
<evidence type="ECO:0000256" key="2">
    <source>
        <dbReference type="ARBA" id="ARBA00022598"/>
    </source>
</evidence>
<dbReference type="SUPFAM" id="SSF82829">
    <property type="entry name" value="MesJ substrate recognition domain-like"/>
    <property type="match status" value="1"/>
</dbReference>
<comment type="subcellular location">
    <subcellularLocation>
        <location evidence="11">Cytoplasm</location>
    </subcellularLocation>
</comment>
<dbReference type="PANTHER" id="PTHR43033">
    <property type="entry name" value="TRNA(ILE)-LYSIDINE SYNTHASE-RELATED"/>
    <property type="match status" value="1"/>
</dbReference>
<comment type="catalytic activity">
    <reaction evidence="9 11">
        <text>cytidine(34) in tRNA(Ile2) + L-lysine + ATP = lysidine(34) in tRNA(Ile2) + AMP + diphosphate + H(+)</text>
        <dbReference type="Rhea" id="RHEA:43744"/>
        <dbReference type="Rhea" id="RHEA-COMP:10625"/>
        <dbReference type="Rhea" id="RHEA-COMP:10670"/>
        <dbReference type="ChEBI" id="CHEBI:15378"/>
        <dbReference type="ChEBI" id="CHEBI:30616"/>
        <dbReference type="ChEBI" id="CHEBI:32551"/>
        <dbReference type="ChEBI" id="CHEBI:33019"/>
        <dbReference type="ChEBI" id="CHEBI:82748"/>
        <dbReference type="ChEBI" id="CHEBI:83665"/>
        <dbReference type="ChEBI" id="CHEBI:456215"/>
        <dbReference type="EC" id="6.3.4.19"/>
    </reaction>
</comment>
<evidence type="ECO:0000256" key="3">
    <source>
        <dbReference type="ARBA" id="ARBA00022694"/>
    </source>
</evidence>
<dbReference type="InterPro" id="IPR012094">
    <property type="entry name" value="tRNA_Ile_lys_synt"/>
</dbReference>
<dbReference type="InterPro" id="IPR016193">
    <property type="entry name" value="Cytidine_deaminase-like"/>
</dbReference>
<dbReference type="AlphaFoldDB" id="D7BFF1"/>
<dbReference type="EMBL" id="CP002042">
    <property type="protein sequence ID" value="ADH63504.1"/>
    <property type="molecule type" value="Genomic_DNA"/>
</dbReference>
<dbReference type="eggNOG" id="COG0590">
    <property type="taxonomic scope" value="Bacteria"/>
</dbReference>
<reference evidence="13 14" key="1">
    <citation type="journal article" date="2010" name="Stand. Genomic Sci.">
        <title>Complete genome sequence of Meiothermus silvanus type strain (VI-R2).</title>
        <authorList>
            <person name="Sikorski J."/>
            <person name="Tindall B.J."/>
            <person name="Lowry S."/>
            <person name="Lucas S."/>
            <person name="Nolan M."/>
            <person name="Copeland A."/>
            <person name="Glavina Del Rio T."/>
            <person name="Tice H."/>
            <person name="Cheng J.F."/>
            <person name="Han C."/>
            <person name="Pitluck S."/>
            <person name="Liolios K."/>
            <person name="Ivanova N."/>
            <person name="Mavromatis K."/>
            <person name="Mikhailova N."/>
            <person name="Pati A."/>
            <person name="Goodwin L."/>
            <person name="Chen A."/>
            <person name="Palaniappan K."/>
            <person name="Land M."/>
            <person name="Hauser L."/>
            <person name="Chang Y.J."/>
            <person name="Jeffries C.D."/>
            <person name="Rohde M."/>
            <person name="Goker M."/>
            <person name="Woyke T."/>
            <person name="Bristow J."/>
            <person name="Eisen J.A."/>
            <person name="Markowitz V."/>
            <person name="Hugenholtz P."/>
            <person name="Kyrpides N.C."/>
            <person name="Klenk H.P."/>
            <person name="Lapidus A."/>
        </authorList>
    </citation>
    <scope>NUCLEOTIDE SEQUENCE [LARGE SCALE GENOMIC DNA]</scope>
    <source>
        <strain evidence="14">ATCC 700542 / DSM 9946 / VI-R2</strain>
    </source>
</reference>
<feature type="binding site" evidence="10">
    <location>
        <position position="459"/>
    </location>
    <ligand>
        <name>Zn(2+)</name>
        <dbReference type="ChEBI" id="CHEBI:29105"/>
        <note>catalytic</note>
    </ligand>
</feature>
<dbReference type="HOGENOM" id="CLU_018869_0_1_0"/>
<dbReference type="Gene3D" id="3.40.50.620">
    <property type="entry name" value="HUPs"/>
    <property type="match status" value="1"/>
</dbReference>
<comment type="similarity">
    <text evidence="11">Belongs to the tRNA(Ile)-lysidine synthase family.</text>
</comment>
<dbReference type="SUPFAM" id="SSF52402">
    <property type="entry name" value="Adenine nucleotide alpha hydrolases-like"/>
    <property type="match status" value="1"/>
</dbReference>
<dbReference type="PANTHER" id="PTHR43033:SF1">
    <property type="entry name" value="TRNA(ILE)-LYSIDINE SYNTHASE-RELATED"/>
    <property type="match status" value="1"/>
</dbReference>
<dbReference type="PROSITE" id="PS00903">
    <property type="entry name" value="CYT_DCMP_DEAMINASES_1"/>
    <property type="match status" value="1"/>
</dbReference>
<dbReference type="InterPro" id="IPR028883">
    <property type="entry name" value="tRNA_aden_deaminase"/>
</dbReference>
<sequence length="524" mass="58115">MFRSEATPHLIEARFSQSLAELEVRGSVVAAVSGGGDSVALLYLLKALGFEAIVAHFDHALRPSSAEEAVWVQHLAEALGYPCEVTRVEVQRVAQRKKRNLEATARELRYAFLSRVAKKYRTEAILTAHTQDDQAETVLLQLVRGTGRATGIRKRQGRVVRPLLGFTRAELRGYLRAKGASWLEDPTNQDPALDRNYLRHEVLPRLEVRFRGAVGSLARFAEVRQAEDPLLEEGAAQRLLPDRRWPVPAYRAIPLERAAPGLRRRAIRQILERLGIHPEYRLIADVETALEGQPRTLPGGVVVRRKGGTLFFLTAEAPPLEPGWRTPEPGDYLEIPLGRKRLVEFLAERGLPAELKRVWPIRAVASRVLEIKDLYPESLDERFMRLALAEAHSAGGRGEVPIGAVLVRGEKVIAKAGNQVEEFQDATAHAELLAIRAALEALGEKVLPGSTLYVTLEPCPMCYGAMLEAQVSRLVYGMENLKAGAFTVYGLQPRIGVDAGRLEGPCAKLLKAFFVRMRAESAER</sequence>
<evidence type="ECO:0000256" key="5">
    <source>
        <dbReference type="ARBA" id="ARBA00022741"/>
    </source>
</evidence>
<evidence type="ECO:0000256" key="4">
    <source>
        <dbReference type="ARBA" id="ARBA00022723"/>
    </source>
</evidence>
<dbReference type="InterPro" id="IPR002125">
    <property type="entry name" value="CMP_dCMP_dom"/>
</dbReference>
<dbReference type="OrthoDB" id="9807403at2"/>
<evidence type="ECO:0000256" key="9">
    <source>
        <dbReference type="ARBA" id="ARBA00048539"/>
    </source>
</evidence>
<comment type="function">
    <text evidence="11">Ligates lysine onto the cytidine present at position 34 of the AUA codon-specific tRNA(Ile) that contains the anticodon CAU, in an ATP-dependent manner. Cytidine is converted to lysidine, thus changing the amino acid specificity of the tRNA from methionine to isoleucine.</text>
</comment>
<dbReference type="Pfam" id="PF00383">
    <property type="entry name" value="dCMP_cyt_deam_1"/>
    <property type="match status" value="1"/>
</dbReference>
<dbReference type="STRING" id="526227.Mesil_1618"/>
<feature type="binding site" evidence="10">
    <location>
        <position position="462"/>
    </location>
    <ligand>
        <name>Zn(2+)</name>
        <dbReference type="ChEBI" id="CHEBI:29105"/>
        <note>catalytic</note>
    </ligand>
</feature>
<evidence type="ECO:0000256" key="6">
    <source>
        <dbReference type="ARBA" id="ARBA00022833"/>
    </source>
</evidence>
<dbReference type="PROSITE" id="PS51747">
    <property type="entry name" value="CYT_DCMP_DEAMINASES_2"/>
    <property type="match status" value="1"/>
</dbReference>
<evidence type="ECO:0000259" key="12">
    <source>
        <dbReference type="PROSITE" id="PS51747"/>
    </source>
</evidence>
<dbReference type="HAMAP" id="MF_01161">
    <property type="entry name" value="tRNA_Ile_lys_synt"/>
    <property type="match status" value="1"/>
</dbReference>
<feature type="binding site" evidence="11">
    <location>
        <begin position="33"/>
        <end position="38"/>
    </location>
    <ligand>
        <name>ATP</name>
        <dbReference type="ChEBI" id="CHEBI:30616"/>
    </ligand>
</feature>
<gene>
    <name evidence="11" type="primary">tilS</name>
    <name evidence="10" type="synonym">tadA</name>
    <name evidence="13" type="ordered locus">Mesil_1618</name>
</gene>
<dbReference type="HAMAP" id="MF_00972">
    <property type="entry name" value="tRNA_aden_deaminase"/>
    <property type="match status" value="1"/>
</dbReference>
<dbReference type="GO" id="GO:0005737">
    <property type="term" value="C:cytoplasm"/>
    <property type="evidence" value="ECO:0007669"/>
    <property type="project" value="UniProtKB-SubCell"/>
</dbReference>
<proteinExistence type="inferred from homology"/>
<dbReference type="SUPFAM" id="SSF53927">
    <property type="entry name" value="Cytidine deaminase-like"/>
    <property type="match status" value="1"/>
</dbReference>